<reference evidence="1 2" key="1">
    <citation type="submission" date="2014-06" db="EMBL/GenBank/DDBJ databases">
        <title>Whole Genome Sequences of Three Symbiotic Endozoicomonas Bacteria.</title>
        <authorList>
            <person name="Neave M.J."/>
            <person name="Apprill A."/>
            <person name="Voolstra C.R."/>
        </authorList>
    </citation>
    <scope>NUCLEOTIDE SEQUENCE [LARGE SCALE GENOMIC DNA]</scope>
    <source>
        <strain evidence="1 2">DSM 25634</strain>
    </source>
</reference>
<sequence length="62" mass="6822">MEQATSKSFSVVQSCNRQEAAANTSADGSFYSVPKLLLQIQEELSESDFLLLELKADNNLNP</sequence>
<dbReference type="EMBL" id="JOKH01000002">
    <property type="protein sequence ID" value="KEQ17854.1"/>
    <property type="molecule type" value="Genomic_DNA"/>
</dbReference>
<comment type="caution">
    <text evidence="1">The sequence shown here is derived from an EMBL/GenBank/DDBJ whole genome shotgun (WGS) entry which is preliminary data.</text>
</comment>
<dbReference type="AlphaFoldDB" id="A0A081NHD1"/>
<keyword evidence="2" id="KW-1185">Reference proteome</keyword>
<gene>
    <name evidence="1" type="ORF">GZ78_09380</name>
</gene>
<dbReference type="STRING" id="1137799.GZ78_09380"/>
<dbReference type="RefSeq" id="WP_034834769.1">
    <property type="nucleotide sequence ID" value="NZ_JOKH01000002.1"/>
</dbReference>
<evidence type="ECO:0000313" key="1">
    <source>
        <dbReference type="EMBL" id="KEQ17854.1"/>
    </source>
</evidence>
<protein>
    <submittedName>
        <fullName evidence="1">Uncharacterized protein</fullName>
    </submittedName>
</protein>
<accession>A0A081NHD1</accession>
<dbReference type="Proteomes" id="UP000028073">
    <property type="component" value="Unassembled WGS sequence"/>
</dbReference>
<evidence type="ECO:0000313" key="2">
    <source>
        <dbReference type="Proteomes" id="UP000028073"/>
    </source>
</evidence>
<proteinExistence type="predicted"/>
<name>A0A081NHD1_9GAMM</name>
<organism evidence="1 2">
    <name type="scientific">Endozoicomonas numazuensis</name>
    <dbReference type="NCBI Taxonomy" id="1137799"/>
    <lineage>
        <taxon>Bacteria</taxon>
        <taxon>Pseudomonadati</taxon>
        <taxon>Pseudomonadota</taxon>
        <taxon>Gammaproteobacteria</taxon>
        <taxon>Oceanospirillales</taxon>
        <taxon>Endozoicomonadaceae</taxon>
        <taxon>Endozoicomonas</taxon>
    </lineage>
</organism>